<dbReference type="InterPro" id="IPR020846">
    <property type="entry name" value="MFS_dom"/>
</dbReference>
<feature type="transmembrane region" description="Helical" evidence="6">
    <location>
        <begin position="119"/>
        <end position="143"/>
    </location>
</feature>
<feature type="transmembrane region" description="Helical" evidence="6">
    <location>
        <begin position="225"/>
        <end position="247"/>
    </location>
</feature>
<keyword evidence="8" id="KW-0614">Plasmid</keyword>
<comment type="subcellular location">
    <subcellularLocation>
        <location evidence="1">Cell membrane</location>
        <topology evidence="1">Multi-pass membrane protein</topology>
    </subcellularLocation>
</comment>
<feature type="transmembrane region" description="Helical" evidence="6">
    <location>
        <begin position="149"/>
        <end position="167"/>
    </location>
</feature>
<keyword evidence="9" id="KW-1185">Reference proteome</keyword>
<evidence type="ECO:0000256" key="4">
    <source>
        <dbReference type="ARBA" id="ARBA00022989"/>
    </source>
</evidence>
<reference evidence="8" key="1">
    <citation type="submission" date="2022-06" db="EMBL/GenBank/DDBJ databases">
        <title>Diverse halophilic archaea isolated from saline environments.</title>
        <authorList>
            <person name="Cui H.-L."/>
        </authorList>
    </citation>
    <scope>NUCLEOTIDE SEQUENCE</scope>
    <source>
        <strain evidence="8">WLHS1</strain>
        <plasmid evidence="8">unnamed1</plasmid>
    </source>
</reference>
<feature type="transmembrane region" description="Helical" evidence="6">
    <location>
        <begin position="259"/>
        <end position="278"/>
    </location>
</feature>
<feature type="transmembrane region" description="Helical" evidence="6">
    <location>
        <begin position="86"/>
        <end position="107"/>
    </location>
</feature>
<evidence type="ECO:0000256" key="6">
    <source>
        <dbReference type="SAM" id="Phobius"/>
    </source>
</evidence>
<feature type="transmembrane region" description="Helical" evidence="6">
    <location>
        <begin position="60"/>
        <end position="80"/>
    </location>
</feature>
<keyword evidence="5 6" id="KW-0472">Membrane</keyword>
<dbReference type="GO" id="GO:0005886">
    <property type="term" value="C:plasma membrane"/>
    <property type="evidence" value="ECO:0007669"/>
    <property type="project" value="UniProtKB-SubCell"/>
</dbReference>
<dbReference type="PROSITE" id="PS50850">
    <property type="entry name" value="MFS"/>
    <property type="match status" value="1"/>
</dbReference>
<dbReference type="Proteomes" id="UP001056855">
    <property type="component" value="Plasmid unnamed1"/>
</dbReference>
<dbReference type="GO" id="GO:0022857">
    <property type="term" value="F:transmembrane transporter activity"/>
    <property type="evidence" value="ECO:0007669"/>
    <property type="project" value="InterPro"/>
</dbReference>
<dbReference type="PANTHER" id="PTHR43124:SF3">
    <property type="entry name" value="CHLORAMPHENICOL EFFLUX PUMP RV0191"/>
    <property type="match status" value="1"/>
</dbReference>
<proteinExistence type="predicted"/>
<dbReference type="PANTHER" id="PTHR43124">
    <property type="entry name" value="PURINE EFFLUX PUMP PBUE"/>
    <property type="match status" value="1"/>
</dbReference>
<dbReference type="Pfam" id="PF07690">
    <property type="entry name" value="MFS_1"/>
    <property type="match status" value="1"/>
</dbReference>
<dbReference type="SUPFAM" id="SSF103473">
    <property type="entry name" value="MFS general substrate transporter"/>
    <property type="match status" value="1"/>
</dbReference>
<evidence type="ECO:0000259" key="7">
    <source>
        <dbReference type="PROSITE" id="PS50850"/>
    </source>
</evidence>
<dbReference type="InterPro" id="IPR050189">
    <property type="entry name" value="MFS_Efflux_Transporters"/>
</dbReference>
<organism evidence="8 9">
    <name type="scientific">Natronosalvus rutilus</name>
    <dbReference type="NCBI Taxonomy" id="2953753"/>
    <lineage>
        <taxon>Archaea</taxon>
        <taxon>Methanobacteriati</taxon>
        <taxon>Methanobacteriota</taxon>
        <taxon>Stenosarchaea group</taxon>
        <taxon>Halobacteria</taxon>
        <taxon>Halobacteriales</taxon>
        <taxon>Natrialbaceae</taxon>
        <taxon>Natronosalvus</taxon>
    </lineage>
</organism>
<feature type="transmembrane region" description="Helical" evidence="6">
    <location>
        <begin position="26"/>
        <end position="48"/>
    </location>
</feature>
<geneLocation type="plasmid" evidence="8 9">
    <name>unnamed1</name>
</geneLocation>
<keyword evidence="4 6" id="KW-1133">Transmembrane helix</keyword>
<accession>A0A9E7SX06</accession>
<dbReference type="EMBL" id="CP100356">
    <property type="protein sequence ID" value="UTF55677.1"/>
    <property type="molecule type" value="Genomic_DNA"/>
</dbReference>
<sequence length="379" mass="40576">MGTITFTTGRFALSPLLPTITDSLNISSFAAGIAMTMMFGFTAIVRYPGGQLSDQLSRKTVLVVGLVITTGGFTILTMVWNYSTFLLAIIGVGVGIGLYSTAVIAWLSDLFTSKQGQALGINNSSIYFAGILGAGLGNVAIASESWRSAFLPIVFVLCILLPALHYWNYEQYQISRPEFDIRDTVFRLLQSAQVRRMLVVGTLFGTAWQGVITFLPMFLQAEKAISATFANNLFALLFLVGAGSNLLTGRISDLYPVPYIVAVVAGITSVGLVMVIFVETIVLIIFSICILGAGLAAIWPALQSYMVDLFPEETKGGDYGAFSAGYVGLASLGPSIVGFISDKFDFTVAFMGLVVCLLVSALLALGVARRNDDLSHRTP</sequence>
<evidence type="ECO:0000256" key="2">
    <source>
        <dbReference type="ARBA" id="ARBA00022475"/>
    </source>
</evidence>
<gene>
    <name evidence="8" type="ORF">NGM29_18455</name>
</gene>
<dbReference type="RefSeq" id="WP_254160953.1">
    <property type="nucleotide sequence ID" value="NZ_CP100356.1"/>
</dbReference>
<feature type="transmembrane region" description="Helical" evidence="6">
    <location>
        <begin position="346"/>
        <end position="368"/>
    </location>
</feature>
<dbReference type="InterPro" id="IPR036259">
    <property type="entry name" value="MFS_trans_sf"/>
</dbReference>
<name>A0A9E7SX06_9EURY</name>
<dbReference type="GeneID" id="73292071"/>
<evidence type="ECO:0000313" key="9">
    <source>
        <dbReference type="Proteomes" id="UP001056855"/>
    </source>
</evidence>
<feature type="transmembrane region" description="Helical" evidence="6">
    <location>
        <begin position="319"/>
        <end position="340"/>
    </location>
</feature>
<feature type="transmembrane region" description="Helical" evidence="6">
    <location>
        <begin position="284"/>
        <end position="307"/>
    </location>
</feature>
<dbReference type="AlphaFoldDB" id="A0A9E7SX06"/>
<evidence type="ECO:0000256" key="5">
    <source>
        <dbReference type="ARBA" id="ARBA00023136"/>
    </source>
</evidence>
<dbReference type="KEGG" id="sawl:NGM29_18455"/>
<evidence type="ECO:0000256" key="3">
    <source>
        <dbReference type="ARBA" id="ARBA00022692"/>
    </source>
</evidence>
<dbReference type="Gene3D" id="1.20.1250.20">
    <property type="entry name" value="MFS general substrate transporter like domains"/>
    <property type="match status" value="1"/>
</dbReference>
<feature type="domain" description="Major facilitator superfamily (MFS) profile" evidence="7">
    <location>
        <begin position="1"/>
        <end position="372"/>
    </location>
</feature>
<dbReference type="InterPro" id="IPR011701">
    <property type="entry name" value="MFS"/>
</dbReference>
<evidence type="ECO:0000256" key="1">
    <source>
        <dbReference type="ARBA" id="ARBA00004651"/>
    </source>
</evidence>
<feature type="transmembrane region" description="Helical" evidence="6">
    <location>
        <begin position="197"/>
        <end position="219"/>
    </location>
</feature>
<keyword evidence="2" id="KW-1003">Cell membrane</keyword>
<evidence type="ECO:0000313" key="8">
    <source>
        <dbReference type="EMBL" id="UTF55677.1"/>
    </source>
</evidence>
<keyword evidence="3 6" id="KW-0812">Transmembrane</keyword>
<protein>
    <submittedName>
        <fullName evidence="8">MFS transporter</fullName>
    </submittedName>
</protein>